<dbReference type="GO" id="GO:0055085">
    <property type="term" value="P:transmembrane transport"/>
    <property type="evidence" value="ECO:0007669"/>
    <property type="project" value="InterPro"/>
</dbReference>
<keyword evidence="10" id="KW-1185">Reference proteome</keyword>
<comment type="caution">
    <text evidence="9">The sequence shown here is derived from an EMBL/GenBank/DDBJ whole genome shotgun (WGS) entry which is preliminary data.</text>
</comment>
<protein>
    <submittedName>
        <fullName evidence="9">Peptide/nickel transport system permease protein</fullName>
    </submittedName>
</protein>
<gene>
    <name evidence="9" type="ORF">FB460_0980</name>
</gene>
<evidence type="ECO:0000256" key="5">
    <source>
        <dbReference type="ARBA" id="ARBA00022989"/>
    </source>
</evidence>
<feature type="transmembrane region" description="Helical" evidence="7">
    <location>
        <begin position="100"/>
        <end position="123"/>
    </location>
</feature>
<evidence type="ECO:0000256" key="3">
    <source>
        <dbReference type="ARBA" id="ARBA00022475"/>
    </source>
</evidence>
<evidence type="ECO:0000256" key="1">
    <source>
        <dbReference type="ARBA" id="ARBA00004651"/>
    </source>
</evidence>
<dbReference type="InterPro" id="IPR035906">
    <property type="entry name" value="MetI-like_sf"/>
</dbReference>
<dbReference type="PANTHER" id="PTHR43163:SF3">
    <property type="entry name" value="PEPTIDE ABC TRANSPORTER PERMEASE PROTEIN"/>
    <property type="match status" value="1"/>
</dbReference>
<evidence type="ECO:0000256" key="4">
    <source>
        <dbReference type="ARBA" id="ARBA00022692"/>
    </source>
</evidence>
<dbReference type="GO" id="GO:0005886">
    <property type="term" value="C:plasma membrane"/>
    <property type="evidence" value="ECO:0007669"/>
    <property type="project" value="UniProtKB-SubCell"/>
</dbReference>
<organism evidence="9 10">
    <name type="scientific">Propioniferax innocua</name>
    <dbReference type="NCBI Taxonomy" id="1753"/>
    <lineage>
        <taxon>Bacteria</taxon>
        <taxon>Bacillati</taxon>
        <taxon>Actinomycetota</taxon>
        <taxon>Actinomycetes</taxon>
        <taxon>Propionibacteriales</taxon>
        <taxon>Propionibacteriaceae</taxon>
        <taxon>Propioniferax</taxon>
    </lineage>
</organism>
<dbReference type="InterPro" id="IPR045621">
    <property type="entry name" value="BPD_transp_1_N"/>
</dbReference>
<sequence length="319" mass="33789">MIARLIAKRLGISILILFAVSLIIFFATALLPGDPARAILGQQATPERIAAINAEMNLDAPPWKRYLLWLGGLVTGDLGTSVASGESVGALLGDRLGASLLLMVIAAVIAIPIGLLVGIYSALRRGRTTDSAITIGSLVLAALPEFVIGIALVALFATSVFTILPAVTMRPPGTQVWDFPAQLVLPTIVLVLAVAPYIVRMTRATMIEVLDSGFVEMARLKGVPERRVIFRHALPHAIGPVAQVIAIQLAWLAGGVAVVEYLFRYPGLGQALIDAVTYRDVQVVQAVVMLIAVVYIVVNLLADVVGILSNPKLRTGGAR</sequence>
<dbReference type="SUPFAM" id="SSF161098">
    <property type="entry name" value="MetI-like"/>
    <property type="match status" value="1"/>
</dbReference>
<feature type="domain" description="ABC transmembrane type-1" evidence="8">
    <location>
        <begin position="96"/>
        <end position="302"/>
    </location>
</feature>
<feature type="transmembrane region" description="Helical" evidence="7">
    <location>
        <begin position="135"/>
        <end position="167"/>
    </location>
</feature>
<feature type="transmembrane region" description="Helical" evidence="7">
    <location>
        <begin position="179"/>
        <end position="199"/>
    </location>
</feature>
<dbReference type="Pfam" id="PF00528">
    <property type="entry name" value="BPD_transp_1"/>
    <property type="match status" value="1"/>
</dbReference>
<comment type="similarity">
    <text evidence="7">Belongs to the binding-protein-dependent transport system permease family.</text>
</comment>
<accession>A0A542ZSF7</accession>
<dbReference type="PANTHER" id="PTHR43163">
    <property type="entry name" value="DIPEPTIDE TRANSPORT SYSTEM PERMEASE PROTEIN DPPB-RELATED"/>
    <property type="match status" value="1"/>
</dbReference>
<dbReference type="EMBL" id="VFOR01000001">
    <property type="protein sequence ID" value="TQL63179.1"/>
    <property type="molecule type" value="Genomic_DNA"/>
</dbReference>
<evidence type="ECO:0000256" key="2">
    <source>
        <dbReference type="ARBA" id="ARBA00022448"/>
    </source>
</evidence>
<evidence type="ECO:0000313" key="9">
    <source>
        <dbReference type="EMBL" id="TQL63179.1"/>
    </source>
</evidence>
<feature type="transmembrane region" description="Helical" evidence="7">
    <location>
        <begin position="283"/>
        <end position="309"/>
    </location>
</feature>
<dbReference type="Proteomes" id="UP000316196">
    <property type="component" value="Unassembled WGS sequence"/>
</dbReference>
<proteinExistence type="inferred from homology"/>
<dbReference type="Pfam" id="PF19300">
    <property type="entry name" value="BPD_transp_1_N"/>
    <property type="match status" value="1"/>
</dbReference>
<comment type="subcellular location">
    <subcellularLocation>
        <location evidence="1 7">Cell membrane</location>
        <topology evidence="1 7">Multi-pass membrane protein</topology>
    </subcellularLocation>
</comment>
<dbReference type="Gene3D" id="1.10.3720.10">
    <property type="entry name" value="MetI-like"/>
    <property type="match status" value="1"/>
</dbReference>
<evidence type="ECO:0000256" key="6">
    <source>
        <dbReference type="ARBA" id="ARBA00023136"/>
    </source>
</evidence>
<dbReference type="InterPro" id="IPR000515">
    <property type="entry name" value="MetI-like"/>
</dbReference>
<reference evidence="9 10" key="1">
    <citation type="submission" date="2019-06" db="EMBL/GenBank/DDBJ databases">
        <title>Sequencing the genomes of 1000 actinobacteria strains.</title>
        <authorList>
            <person name="Klenk H.-P."/>
        </authorList>
    </citation>
    <scope>NUCLEOTIDE SEQUENCE [LARGE SCALE GENOMIC DNA]</scope>
    <source>
        <strain evidence="9 10">DSM 8251</strain>
    </source>
</reference>
<keyword evidence="2 7" id="KW-0813">Transport</keyword>
<keyword evidence="6 7" id="KW-0472">Membrane</keyword>
<dbReference type="AlphaFoldDB" id="A0A542ZSF7"/>
<keyword evidence="5 7" id="KW-1133">Transmembrane helix</keyword>
<evidence type="ECO:0000259" key="8">
    <source>
        <dbReference type="PROSITE" id="PS50928"/>
    </source>
</evidence>
<dbReference type="CDD" id="cd06261">
    <property type="entry name" value="TM_PBP2"/>
    <property type="match status" value="1"/>
</dbReference>
<keyword evidence="4 7" id="KW-0812">Transmembrane</keyword>
<dbReference type="PROSITE" id="PS50928">
    <property type="entry name" value="ABC_TM1"/>
    <property type="match status" value="1"/>
</dbReference>
<feature type="transmembrane region" description="Helical" evidence="7">
    <location>
        <begin position="12"/>
        <end position="31"/>
    </location>
</feature>
<evidence type="ECO:0000256" key="7">
    <source>
        <dbReference type="RuleBase" id="RU363032"/>
    </source>
</evidence>
<keyword evidence="3" id="KW-1003">Cell membrane</keyword>
<name>A0A542ZSF7_9ACTN</name>
<evidence type="ECO:0000313" key="10">
    <source>
        <dbReference type="Proteomes" id="UP000316196"/>
    </source>
</evidence>
<feature type="transmembrane region" description="Helical" evidence="7">
    <location>
        <begin position="241"/>
        <end position="263"/>
    </location>
</feature>
<dbReference type="RefSeq" id="WP_246044244.1">
    <property type="nucleotide sequence ID" value="NZ_BAAAMD010000001.1"/>
</dbReference>